<proteinExistence type="predicted"/>
<organism evidence="3 4">
    <name type="scientific">Pedobacter ginsengisoli</name>
    <dbReference type="NCBI Taxonomy" id="363852"/>
    <lineage>
        <taxon>Bacteria</taxon>
        <taxon>Pseudomonadati</taxon>
        <taxon>Bacteroidota</taxon>
        <taxon>Sphingobacteriia</taxon>
        <taxon>Sphingobacteriales</taxon>
        <taxon>Sphingobacteriaceae</taxon>
        <taxon>Pedobacter</taxon>
    </lineage>
</organism>
<dbReference type="OrthoDB" id="9816001at2"/>
<dbReference type="InterPro" id="IPR036514">
    <property type="entry name" value="SGNH_hydro_sf"/>
</dbReference>
<evidence type="ECO:0000259" key="2">
    <source>
        <dbReference type="Pfam" id="PF03629"/>
    </source>
</evidence>
<accession>A0A2D1UBW5</accession>
<feature type="domain" description="Sialate O-acetylesterase" evidence="2">
    <location>
        <begin position="420"/>
        <end position="536"/>
    </location>
</feature>
<dbReference type="EMBL" id="CP024091">
    <property type="protein sequence ID" value="ATP59110.1"/>
    <property type="molecule type" value="Genomic_DNA"/>
</dbReference>
<dbReference type="InterPro" id="IPR008979">
    <property type="entry name" value="Galactose-bd-like_sf"/>
</dbReference>
<dbReference type="GO" id="GO:0005975">
    <property type="term" value="P:carbohydrate metabolic process"/>
    <property type="evidence" value="ECO:0007669"/>
    <property type="project" value="TreeGrafter"/>
</dbReference>
<keyword evidence="1" id="KW-0378">Hydrolase</keyword>
<evidence type="ECO:0000313" key="4">
    <source>
        <dbReference type="Proteomes" id="UP000223749"/>
    </source>
</evidence>
<gene>
    <name evidence="3" type="ORF">CPT03_02420</name>
</gene>
<dbReference type="PANTHER" id="PTHR22901:SF0">
    <property type="entry name" value="SIALATE O-ACETYLESTERASE"/>
    <property type="match status" value="1"/>
</dbReference>
<feature type="domain" description="Sialate O-acetylesterase" evidence="2">
    <location>
        <begin position="114"/>
        <end position="232"/>
    </location>
</feature>
<protein>
    <submittedName>
        <fullName evidence="3">Sialate O-acetylesterase</fullName>
    </submittedName>
</protein>
<dbReference type="SUPFAM" id="SSF52266">
    <property type="entry name" value="SGNH hydrolase"/>
    <property type="match status" value="1"/>
</dbReference>
<dbReference type="SUPFAM" id="SSF49785">
    <property type="entry name" value="Galactose-binding domain-like"/>
    <property type="match status" value="1"/>
</dbReference>
<dbReference type="InterPro" id="IPR039329">
    <property type="entry name" value="SIAE"/>
</dbReference>
<reference evidence="3 4" key="1">
    <citation type="submission" date="2017-10" db="EMBL/GenBank/DDBJ databases">
        <title>Whole genome of Pedobacter ginsengisoli T01R-27 isolated from tomato rhizosphere.</title>
        <authorList>
            <person name="Weon H.-Y."/>
            <person name="Lee S.A."/>
            <person name="Sang M.K."/>
            <person name="Song J."/>
        </authorList>
    </citation>
    <scope>NUCLEOTIDE SEQUENCE [LARGE SCALE GENOMIC DNA]</scope>
    <source>
        <strain evidence="3 4">T01R-27</strain>
    </source>
</reference>
<dbReference type="Pfam" id="PF03629">
    <property type="entry name" value="SASA"/>
    <property type="match status" value="2"/>
</dbReference>
<sequence>MKKTVGSVRRVTLIIFILFLFLQGQGYAQITLPKVFGDSMVLQRDIKIPVWGSATPGATIVAEIGKFLATATAGQDGKWKVRFDQVQAGGPYELKIFELGKPNSQIRLKGILVGDVWLASGQSNMEWSVQQAQDANKEIANANFDQIRFFQVAQDKKLSPQQDLKGKWKVCSPGNVSTFSAVAYYFARKIHRDQQVPIGIIQSTWGGTPIESWTSRDKLLTSGITKVRTLANDTLSEQSFIKDSLKMVHFWDMVYHPQNNTDKIIPLPGYDDSNWPVVQMPGMIKDFGIGPYEGMVWLRKTINLPESFSGKTLTISIGRPETNYSMYFNGKEICKVVWNSNARQSYTIPAELLKKGENVITMRIAMLWGGGGLNAPADEIYITDGSDKVSLAGKWSYETTAEPALPKMNNYQYYPSLLFNAMINPVIAYGIKGFLWYQGEANDSAAYHYRKLFPMMISDWRERWGQGNLPFLYAQLANFKDRKPHPAESEWAELREAQALTLSQPNTAMACIIDIGAANDIHPTNKQEVGRRLALAANKLVYRQNIIASGPRYRRYRKEGNRIYISFTNTASALLTKGAEGLAGFAIAGKNKQFYWAKAAIKGKEVVVYSDKVTDPESVRYGWADNPECNLINSEGLPAVPFRTDNWRGITAPAEPGDTLRD</sequence>
<name>A0A2D1UBW5_9SPHI</name>
<keyword evidence="4" id="KW-1185">Reference proteome</keyword>
<dbReference type="GO" id="GO:0001681">
    <property type="term" value="F:sialate O-acetylesterase activity"/>
    <property type="evidence" value="ECO:0007669"/>
    <property type="project" value="InterPro"/>
</dbReference>
<dbReference type="Proteomes" id="UP000223749">
    <property type="component" value="Chromosome"/>
</dbReference>
<dbReference type="Gene3D" id="3.40.50.1110">
    <property type="entry name" value="SGNH hydrolase"/>
    <property type="match status" value="2"/>
</dbReference>
<dbReference type="KEGG" id="pgs:CPT03_02420"/>
<dbReference type="InterPro" id="IPR005181">
    <property type="entry name" value="SASA"/>
</dbReference>
<evidence type="ECO:0000313" key="3">
    <source>
        <dbReference type="EMBL" id="ATP59110.1"/>
    </source>
</evidence>
<dbReference type="AlphaFoldDB" id="A0A2D1UBW5"/>
<dbReference type="RefSeq" id="WP_099440981.1">
    <property type="nucleotide sequence ID" value="NZ_CP024091.1"/>
</dbReference>
<dbReference type="PANTHER" id="PTHR22901">
    <property type="entry name" value="SIALATE O-ACETYLESTERASE"/>
    <property type="match status" value="1"/>
</dbReference>
<evidence type="ECO:0000256" key="1">
    <source>
        <dbReference type="ARBA" id="ARBA00022801"/>
    </source>
</evidence>